<keyword evidence="4" id="KW-0862">Zinc</keyword>
<dbReference type="GO" id="GO:0008234">
    <property type="term" value="F:cysteine-type peptidase activity"/>
    <property type="evidence" value="ECO:0007669"/>
    <property type="project" value="InterPro"/>
</dbReference>
<dbReference type="PANTHER" id="PTHR47456:SF1">
    <property type="entry name" value="PHD-TYPE DOMAIN-CONTAINING PROTEIN"/>
    <property type="match status" value="1"/>
</dbReference>
<feature type="domain" description="SWIM-type" evidence="7">
    <location>
        <begin position="655"/>
        <end position="692"/>
    </location>
</feature>
<dbReference type="InterPro" id="IPR029309">
    <property type="entry name" value="CaRF"/>
</dbReference>
<feature type="domain" description="Ubiquitin-like protease family profile" evidence="6">
    <location>
        <begin position="1055"/>
        <end position="1232"/>
    </location>
</feature>
<dbReference type="InterPro" id="IPR007527">
    <property type="entry name" value="Znf_SWIM"/>
</dbReference>
<dbReference type="PROSITE" id="PS50600">
    <property type="entry name" value="ULP_PROTEASE"/>
    <property type="match status" value="1"/>
</dbReference>
<keyword evidence="3" id="KW-0378">Hydrolase</keyword>
<dbReference type="Pfam" id="PF02902">
    <property type="entry name" value="Peptidase_C48"/>
    <property type="match status" value="1"/>
</dbReference>
<dbReference type="OrthoDB" id="6157967at2759"/>
<evidence type="ECO:0000313" key="8">
    <source>
        <dbReference type="EMBL" id="VDI24015.1"/>
    </source>
</evidence>
<dbReference type="PROSITE" id="PS50966">
    <property type="entry name" value="ZF_SWIM"/>
    <property type="match status" value="1"/>
</dbReference>
<protein>
    <recommendedName>
        <fullName evidence="10">SWIM-type domain-containing protein</fullName>
    </recommendedName>
</protein>
<organism evidence="8 9">
    <name type="scientific">Mytilus galloprovincialis</name>
    <name type="common">Mediterranean mussel</name>
    <dbReference type="NCBI Taxonomy" id="29158"/>
    <lineage>
        <taxon>Eukaryota</taxon>
        <taxon>Metazoa</taxon>
        <taxon>Spiralia</taxon>
        <taxon>Lophotrochozoa</taxon>
        <taxon>Mollusca</taxon>
        <taxon>Bivalvia</taxon>
        <taxon>Autobranchia</taxon>
        <taxon>Pteriomorphia</taxon>
        <taxon>Mytilida</taxon>
        <taxon>Mytiloidea</taxon>
        <taxon>Mytilidae</taxon>
        <taxon>Mytilinae</taxon>
        <taxon>Mytilus</taxon>
    </lineage>
</organism>
<evidence type="ECO:0000256" key="3">
    <source>
        <dbReference type="ARBA" id="ARBA00022801"/>
    </source>
</evidence>
<feature type="compositionally biased region" description="Basic and acidic residues" evidence="5">
    <location>
        <begin position="102"/>
        <end position="113"/>
    </location>
</feature>
<comment type="similarity">
    <text evidence="1">Belongs to the peptidase C48 family.</text>
</comment>
<dbReference type="InterPro" id="IPR038765">
    <property type="entry name" value="Papain-like_cys_pep_sf"/>
</dbReference>
<comment type="caution">
    <text evidence="8">The sequence shown here is derived from an EMBL/GenBank/DDBJ whole genome shotgun (WGS) entry which is preliminary data.</text>
</comment>
<evidence type="ECO:0000256" key="1">
    <source>
        <dbReference type="ARBA" id="ARBA00005234"/>
    </source>
</evidence>
<reference evidence="8" key="1">
    <citation type="submission" date="2018-11" db="EMBL/GenBank/DDBJ databases">
        <authorList>
            <person name="Alioto T."/>
            <person name="Alioto T."/>
        </authorList>
    </citation>
    <scope>NUCLEOTIDE SEQUENCE</scope>
</reference>
<gene>
    <name evidence="8" type="ORF">MGAL_10B004518</name>
</gene>
<sequence length="1271" mass="147122">MEKSRSSYEVLCTNSLPEVEQAIKDHEIATCTRFCSYKKEKLFGKETEIDISKLRCDIRFNDAQANTQPYIPGDGVPFIIIGKKLLQCHQGKDRNKKKKEKYKQLKDTQSKNDHAFVKRKRRIQGSKKKDCDAKIRLRHIIKFPDYKINVDASRHEKDITSSALKSAMKNNKKIVSEHHYYIMFPNHNEHSNHFMGEAANLIQPIDKDLSGYIEEMVMHHNITSPTVMQLLLEIYLTQTLFKDKNIPSKLNKRFWPSRRDIKNHIGRCMMKIRNTNIDQAVVEQLVAKWRKENPSDNFFLRTKKIEEATIELKCADDLEEMGEVDFIIGDNYNQENADHSDNFLYVHQTESQKRLLELYGNEICLMDATYRTTRYALPLYFICVPTNVNYITVASFIPETESTVSLIEALNILKSWNPKWKPEFFMCDYAEEEINALETVFSDSFVYLCDFHREQAWERWVSATNNGVLAQKHDVLKLLRPLANAKTVEDFEVARNDLQISKTWNENQKFQNWFSKQWLNKHERWVHASRQNRFNVNINTNNGIERQNRSLKYEFLMSRKASSLSHLLQVIVESFIPDTYKKYLTLNVKASEQARSYAPDIPAFLVNRPPDMVRHCFKRWEEAQYIEASDIDTVCDQTGTFIVKSQGSKDSTLNYLVKFEGDELGLPACDCEDWKKNHLVCKHFMAVFTHMKGWIWEKLPETYKSSPFLNLDIPFGNNFNSCAAVSVEVQNDGDDIDAENNEYLTELPLPSATRIKKTRQEFLSLCTEMKDLSYKTKDIDILRSVVEDANSILIKLKLNIPQTKEFILEEGGMTKTKITNKAKKKKVHIPFKRSRTKQKGSGRVGITASKVKECFTKKGVHELATEEKRPQLNIVEELNIADDFGQTIVIDEKDNSKIDNEDFCIYTHRKEVTVQKKRELINTTTDDTDAKAKQGSEGKPDDKDPCKEKILVKLEGYLKILTPRNWEDLAAKDNYVKGTAAKRAAVALDSAVEDAHVLISVVKTYVPSHMKISDHCLVELLFTIIARMVDEGILILEKDPLKTSETLEKEMQELIKFLKESGTLVSKARKIQWMDGYLTDLTVTEIDKQKVENKVAKIWQENVANKYFIAKVFGIDITYGDINSLKDSNWLTDKNKLIPYDFVIGAYHQRGGHWDLLIVEPSKGKVVFLNPLGASPYQKRTVLLNWRKYIGQMMLLHPENGYKNWTLEVPDHSKQLDGSSCGIFCLLFAEKYLAGQSLLGITREEVNNKRDIWWDAVHAVDLEQMLMKNNW</sequence>
<dbReference type="GO" id="GO:0003700">
    <property type="term" value="F:DNA-binding transcription factor activity"/>
    <property type="evidence" value="ECO:0007669"/>
    <property type="project" value="InterPro"/>
</dbReference>
<keyword evidence="9" id="KW-1185">Reference proteome</keyword>
<evidence type="ECO:0000259" key="7">
    <source>
        <dbReference type="PROSITE" id="PS50966"/>
    </source>
</evidence>
<feature type="region of interest" description="Disordered" evidence="5">
    <location>
        <begin position="925"/>
        <end position="944"/>
    </location>
</feature>
<dbReference type="Gene3D" id="3.40.395.10">
    <property type="entry name" value="Adenoviral Proteinase, Chain A"/>
    <property type="match status" value="1"/>
</dbReference>
<evidence type="ECO:0000256" key="2">
    <source>
        <dbReference type="ARBA" id="ARBA00022670"/>
    </source>
</evidence>
<dbReference type="Pfam" id="PF21056">
    <property type="entry name" value="ZSWIM1-3_RNaseH-like"/>
    <property type="match status" value="1"/>
</dbReference>
<evidence type="ECO:0008006" key="10">
    <source>
        <dbReference type="Google" id="ProtNLM"/>
    </source>
</evidence>
<keyword evidence="4" id="KW-0479">Metal-binding</keyword>
<keyword evidence="2" id="KW-0645">Protease</keyword>
<dbReference type="InterPro" id="IPR003653">
    <property type="entry name" value="Peptidase_C48_C"/>
</dbReference>
<dbReference type="PANTHER" id="PTHR47456">
    <property type="entry name" value="PHD-TYPE DOMAIN-CONTAINING PROTEIN"/>
    <property type="match status" value="1"/>
</dbReference>
<dbReference type="Pfam" id="PF04434">
    <property type="entry name" value="SWIM"/>
    <property type="match status" value="1"/>
</dbReference>
<dbReference type="InterPro" id="IPR048324">
    <property type="entry name" value="ZSWIM1-3_RNaseH-like"/>
</dbReference>
<dbReference type="Pfam" id="PF15299">
    <property type="entry name" value="ALS2CR8"/>
    <property type="match status" value="1"/>
</dbReference>
<dbReference type="GO" id="GO:0008270">
    <property type="term" value="F:zinc ion binding"/>
    <property type="evidence" value="ECO:0007669"/>
    <property type="project" value="UniProtKB-KW"/>
</dbReference>
<evidence type="ECO:0000256" key="4">
    <source>
        <dbReference type="PROSITE-ProRule" id="PRU00325"/>
    </source>
</evidence>
<dbReference type="SUPFAM" id="SSF54001">
    <property type="entry name" value="Cysteine proteinases"/>
    <property type="match status" value="1"/>
</dbReference>
<evidence type="ECO:0000259" key="6">
    <source>
        <dbReference type="PROSITE" id="PS50600"/>
    </source>
</evidence>
<dbReference type="AlphaFoldDB" id="A0A8B6DRF3"/>
<feature type="region of interest" description="Disordered" evidence="5">
    <location>
        <begin position="92"/>
        <end position="113"/>
    </location>
</feature>
<accession>A0A8B6DRF3</accession>
<dbReference type="GO" id="GO:0006508">
    <property type="term" value="P:proteolysis"/>
    <property type="evidence" value="ECO:0007669"/>
    <property type="project" value="UniProtKB-KW"/>
</dbReference>
<name>A0A8B6DRF3_MYTGA</name>
<feature type="compositionally biased region" description="Basic and acidic residues" evidence="5">
    <location>
        <begin position="928"/>
        <end position="944"/>
    </location>
</feature>
<proteinExistence type="inferred from homology"/>
<dbReference type="EMBL" id="UYJE01004001">
    <property type="protein sequence ID" value="VDI24015.1"/>
    <property type="molecule type" value="Genomic_DNA"/>
</dbReference>
<keyword evidence="4" id="KW-0863">Zinc-finger</keyword>
<evidence type="ECO:0000256" key="5">
    <source>
        <dbReference type="SAM" id="MobiDB-lite"/>
    </source>
</evidence>
<evidence type="ECO:0000313" key="9">
    <source>
        <dbReference type="Proteomes" id="UP000596742"/>
    </source>
</evidence>
<dbReference type="Proteomes" id="UP000596742">
    <property type="component" value="Unassembled WGS sequence"/>
</dbReference>